<dbReference type="RefSeq" id="WP_369277447.1">
    <property type="nucleotide sequence ID" value="NZ_JBJVMW010000011.1"/>
</dbReference>
<dbReference type="Proteomes" id="UP001631993">
    <property type="component" value="Unassembled WGS sequence"/>
</dbReference>
<organism evidence="1 2">
    <name type="scientific">Streptomyces galilaeus</name>
    <dbReference type="NCBI Taxonomy" id="33899"/>
    <lineage>
        <taxon>Bacteria</taxon>
        <taxon>Bacillati</taxon>
        <taxon>Actinomycetota</taxon>
        <taxon>Actinomycetes</taxon>
        <taxon>Kitasatosporales</taxon>
        <taxon>Streptomycetaceae</taxon>
        <taxon>Streptomyces</taxon>
    </lineage>
</organism>
<keyword evidence="2" id="KW-1185">Reference proteome</keyword>
<dbReference type="EMBL" id="JBJVNE010000011">
    <property type="protein sequence ID" value="MFM9649126.1"/>
    <property type="molecule type" value="Genomic_DNA"/>
</dbReference>
<accession>A0ABW9IKX9</accession>
<evidence type="ECO:0008006" key="3">
    <source>
        <dbReference type="Google" id="ProtNLM"/>
    </source>
</evidence>
<reference evidence="1 2" key="1">
    <citation type="submission" date="2024-12" db="EMBL/GenBank/DDBJ databases">
        <title>Forecasting of Potato common scab and diversities of Pathogenic streptomyces spp. in china.</title>
        <authorList>
            <person name="Handique U."/>
            <person name="Wu J."/>
        </authorList>
    </citation>
    <scope>NUCLEOTIDE SEQUENCE [LARGE SCALE GENOMIC DNA]</scope>
    <source>
        <strain evidence="1 2">ZRIMU1585</strain>
    </source>
</reference>
<evidence type="ECO:0000313" key="2">
    <source>
        <dbReference type="Proteomes" id="UP001631993"/>
    </source>
</evidence>
<gene>
    <name evidence="1" type="ORF">ACKI1S_23640</name>
</gene>
<sequence length="182" mass="19641">MSLNQQLAVDSSAAVVPATETSANQEPLLAAITLLPLESQDQPAFRWNTTLLANEGAGPNARLRARPWLTTGHWSGDIDIAARVADKIVDNAVRHGRPFADGCVPLRLIVDASTHELLVEVDDAYPEFPGFERVANQYGKPSGRPSGLWWVAHYRGRVSWDVKRGGDGVIVGKTVQAILPAG</sequence>
<name>A0ABW9IKX9_STRGJ</name>
<dbReference type="SUPFAM" id="SSF55874">
    <property type="entry name" value="ATPase domain of HSP90 chaperone/DNA topoisomerase II/histidine kinase"/>
    <property type="match status" value="1"/>
</dbReference>
<proteinExistence type="predicted"/>
<protein>
    <recommendedName>
        <fullName evidence="3">ATP-binding protein</fullName>
    </recommendedName>
</protein>
<comment type="caution">
    <text evidence="1">The sequence shown here is derived from an EMBL/GenBank/DDBJ whole genome shotgun (WGS) entry which is preliminary data.</text>
</comment>
<dbReference type="Gene3D" id="3.30.565.10">
    <property type="entry name" value="Histidine kinase-like ATPase, C-terminal domain"/>
    <property type="match status" value="1"/>
</dbReference>
<dbReference type="InterPro" id="IPR036890">
    <property type="entry name" value="HATPase_C_sf"/>
</dbReference>
<evidence type="ECO:0000313" key="1">
    <source>
        <dbReference type="EMBL" id="MFM9649126.1"/>
    </source>
</evidence>